<proteinExistence type="predicted"/>
<evidence type="ECO:0000313" key="3">
    <source>
        <dbReference type="Proteomes" id="UP000252884"/>
    </source>
</evidence>
<evidence type="ECO:0000313" key="2">
    <source>
        <dbReference type="EMBL" id="RCW74562.1"/>
    </source>
</evidence>
<comment type="caution">
    <text evidence="2">The sequence shown here is derived from an EMBL/GenBank/DDBJ whole genome shotgun (WGS) entry which is preliminary data.</text>
</comment>
<dbReference type="InterPro" id="IPR036514">
    <property type="entry name" value="SGNH_hydro_sf"/>
</dbReference>
<dbReference type="EMBL" id="QPJK01000002">
    <property type="protein sequence ID" value="RCW74562.1"/>
    <property type="molecule type" value="Genomic_DNA"/>
</dbReference>
<dbReference type="OrthoDB" id="110597at2"/>
<dbReference type="Proteomes" id="UP000252884">
    <property type="component" value="Unassembled WGS sequence"/>
</dbReference>
<dbReference type="Gene3D" id="3.40.50.1110">
    <property type="entry name" value="SGNH hydrolase"/>
    <property type="match status" value="1"/>
</dbReference>
<dbReference type="InterPro" id="IPR013424">
    <property type="entry name" value="Ice-binding_C"/>
</dbReference>
<dbReference type="AlphaFoldDB" id="A0A368Y2Z7"/>
<gene>
    <name evidence="2" type="ORF">DES41_102885</name>
</gene>
<evidence type="ECO:0000256" key="1">
    <source>
        <dbReference type="SAM" id="SignalP"/>
    </source>
</evidence>
<dbReference type="GO" id="GO:0016788">
    <property type="term" value="F:hydrolase activity, acting on ester bonds"/>
    <property type="evidence" value="ECO:0007669"/>
    <property type="project" value="UniProtKB-ARBA"/>
</dbReference>
<organism evidence="2 3">
    <name type="scientific">Pseudorhodoferax soli</name>
    <dbReference type="NCBI Taxonomy" id="545864"/>
    <lineage>
        <taxon>Bacteria</taxon>
        <taxon>Pseudomonadati</taxon>
        <taxon>Pseudomonadota</taxon>
        <taxon>Betaproteobacteria</taxon>
        <taxon>Burkholderiales</taxon>
        <taxon>Comamonadaceae</taxon>
    </lineage>
</organism>
<reference evidence="2 3" key="1">
    <citation type="submission" date="2018-07" db="EMBL/GenBank/DDBJ databases">
        <title>Genomic Encyclopedia of Type Strains, Phase IV (KMG-IV): sequencing the most valuable type-strain genomes for metagenomic binning, comparative biology and taxonomic classification.</title>
        <authorList>
            <person name="Goeker M."/>
        </authorList>
    </citation>
    <scope>NUCLEOTIDE SEQUENCE [LARGE SCALE GENOMIC DNA]</scope>
    <source>
        <strain evidence="2 3">DSM 21634</strain>
    </source>
</reference>
<protein>
    <submittedName>
        <fullName evidence="2">Putative secreted protein with PEP-CTERM sorting signal</fullName>
    </submittedName>
</protein>
<dbReference type="NCBIfam" id="TIGR02595">
    <property type="entry name" value="PEP_CTERM"/>
    <property type="match status" value="1"/>
</dbReference>
<keyword evidence="3" id="KW-1185">Reference proteome</keyword>
<feature type="chain" id="PRO_5016596052" evidence="1">
    <location>
        <begin position="20"/>
        <end position="325"/>
    </location>
</feature>
<sequence length="325" mass="34417">MRNGSLFPSSRLWRRAAQAALALSLGAAGVGACAAPSILFIGNSFTYGQGSAVQTYQPNTVTDLNGGGIGGIPALFKAFTQQAGLSYNVSLETVGGSGLDLHYNTKQALINKPWDNVVMHTFSTLDAAAPGDPTKLLQYSSLLADMFVAQNADVNVQLMATWSRADQTYPAGRPWYGESIYQMALDVYAGYALADAASDNIHGVIPVGLAWNMAMAQGFADPNPYDGIAPGLVNLWASDSYHASQYGSYLEALVVFGQVTGLDPRSLGSSETAAAALGITGAQARRMQELAYQQLALSEVPEPASALLVLSGGLAMLWVRRRRQR</sequence>
<accession>A0A368Y2Z7</accession>
<keyword evidence="1" id="KW-0732">Signal</keyword>
<dbReference type="SUPFAM" id="SSF52266">
    <property type="entry name" value="SGNH hydrolase"/>
    <property type="match status" value="1"/>
</dbReference>
<name>A0A368Y2Z7_9BURK</name>
<dbReference type="RefSeq" id="WP_114467646.1">
    <property type="nucleotide sequence ID" value="NZ_QPJK01000002.1"/>
</dbReference>
<dbReference type="PROSITE" id="PS51257">
    <property type="entry name" value="PROKAR_LIPOPROTEIN"/>
    <property type="match status" value="1"/>
</dbReference>
<feature type="signal peptide" evidence="1">
    <location>
        <begin position="1"/>
        <end position="19"/>
    </location>
</feature>